<evidence type="ECO:0000313" key="1">
    <source>
        <dbReference type="EMBL" id="PKI50566.1"/>
    </source>
</evidence>
<accession>A0A2I0J497</accession>
<comment type="caution">
    <text evidence="1">The sequence shown here is derived from an EMBL/GenBank/DDBJ whole genome shotgun (WGS) entry which is preliminary data.</text>
</comment>
<dbReference type="Proteomes" id="UP000233551">
    <property type="component" value="Unassembled WGS sequence"/>
</dbReference>
<keyword evidence="2" id="KW-1185">Reference proteome</keyword>
<proteinExistence type="predicted"/>
<gene>
    <name evidence="1" type="ORF">CRG98_029039</name>
</gene>
<organism evidence="1 2">
    <name type="scientific">Punica granatum</name>
    <name type="common">Pomegranate</name>
    <dbReference type="NCBI Taxonomy" id="22663"/>
    <lineage>
        <taxon>Eukaryota</taxon>
        <taxon>Viridiplantae</taxon>
        <taxon>Streptophyta</taxon>
        <taxon>Embryophyta</taxon>
        <taxon>Tracheophyta</taxon>
        <taxon>Spermatophyta</taxon>
        <taxon>Magnoliopsida</taxon>
        <taxon>eudicotyledons</taxon>
        <taxon>Gunneridae</taxon>
        <taxon>Pentapetalae</taxon>
        <taxon>rosids</taxon>
        <taxon>malvids</taxon>
        <taxon>Myrtales</taxon>
        <taxon>Lythraceae</taxon>
        <taxon>Punica</taxon>
    </lineage>
</organism>
<sequence length="118" mass="13563">MAAHPGSRLGRTVKPASTGRVSAWMDLQVCEILWQTNVLNLSGCPWQPNGWPQLSGDNCQWIRIARCPAAHPNFYSTGNPMYYLFISHLQLWRTWWKIVPCWLPWCIILPDCPLQVCP</sequence>
<protein>
    <submittedName>
        <fullName evidence="1">Uncharacterized protein</fullName>
    </submittedName>
</protein>
<dbReference type="AlphaFoldDB" id="A0A2I0J497"/>
<reference evidence="1 2" key="1">
    <citation type="submission" date="2017-11" db="EMBL/GenBank/DDBJ databases">
        <title>De-novo sequencing of pomegranate (Punica granatum L.) genome.</title>
        <authorList>
            <person name="Akparov Z."/>
            <person name="Amiraslanov A."/>
            <person name="Hajiyeva S."/>
            <person name="Abbasov M."/>
            <person name="Kaur K."/>
            <person name="Hamwieh A."/>
            <person name="Solovyev V."/>
            <person name="Salamov A."/>
            <person name="Braich B."/>
            <person name="Kosarev P."/>
            <person name="Mahmoud A."/>
            <person name="Hajiyev E."/>
            <person name="Babayeva S."/>
            <person name="Izzatullayeva V."/>
            <person name="Mammadov A."/>
            <person name="Mammadov A."/>
            <person name="Sharifova S."/>
            <person name="Ojaghi J."/>
            <person name="Eynullazada K."/>
            <person name="Bayramov B."/>
            <person name="Abdulazimova A."/>
            <person name="Shahmuradov I."/>
        </authorList>
    </citation>
    <scope>NUCLEOTIDE SEQUENCE [LARGE SCALE GENOMIC DNA]</scope>
    <source>
        <strain evidence="2">cv. AG2017</strain>
        <tissue evidence="1">Leaf</tissue>
    </source>
</reference>
<evidence type="ECO:0000313" key="2">
    <source>
        <dbReference type="Proteomes" id="UP000233551"/>
    </source>
</evidence>
<name>A0A2I0J497_PUNGR</name>
<dbReference type="EMBL" id="PGOL01002102">
    <property type="protein sequence ID" value="PKI50566.1"/>
    <property type="molecule type" value="Genomic_DNA"/>
</dbReference>